<evidence type="ECO:0000313" key="3">
    <source>
        <dbReference type="Proteomes" id="UP000321960"/>
    </source>
</evidence>
<dbReference type="Proteomes" id="UP001156856">
    <property type="component" value="Unassembled WGS sequence"/>
</dbReference>
<reference evidence="1 3" key="3">
    <citation type="submission" date="2019-07" db="EMBL/GenBank/DDBJ databases">
        <title>Whole genome shotgun sequence of Methylobacterium oxalidis NBRC 107715.</title>
        <authorList>
            <person name="Hosoyama A."/>
            <person name="Uohara A."/>
            <person name="Ohji S."/>
            <person name="Ichikawa N."/>
        </authorList>
    </citation>
    <scope>NUCLEOTIDE SEQUENCE [LARGE SCALE GENOMIC DNA]</scope>
    <source>
        <strain evidence="1 3">NBRC 107715</strain>
    </source>
</reference>
<keyword evidence="4" id="KW-1185">Reference proteome</keyword>
<name>A0A512JCG1_9HYPH</name>
<dbReference type="EMBL" id="BSPK01000098">
    <property type="protein sequence ID" value="GLS66191.1"/>
    <property type="molecule type" value="Genomic_DNA"/>
</dbReference>
<dbReference type="Proteomes" id="UP000321960">
    <property type="component" value="Unassembled WGS sequence"/>
</dbReference>
<protein>
    <submittedName>
        <fullName evidence="1">Uncharacterized protein</fullName>
    </submittedName>
</protein>
<reference evidence="4" key="2">
    <citation type="journal article" date="2019" name="Int. J. Syst. Evol. Microbiol.">
        <title>The Global Catalogue of Microorganisms (GCM) 10K type strain sequencing project: providing services to taxonomists for standard genome sequencing and annotation.</title>
        <authorList>
            <consortium name="The Broad Institute Genomics Platform"/>
            <consortium name="The Broad Institute Genome Sequencing Center for Infectious Disease"/>
            <person name="Wu L."/>
            <person name="Ma J."/>
        </authorList>
    </citation>
    <scope>NUCLEOTIDE SEQUENCE [LARGE SCALE GENOMIC DNA]</scope>
    <source>
        <strain evidence="4">NBRC 107715</strain>
    </source>
</reference>
<proteinExistence type="predicted"/>
<dbReference type="OrthoDB" id="9135569at2"/>
<reference evidence="2" key="4">
    <citation type="submission" date="2023-01" db="EMBL/GenBank/DDBJ databases">
        <title>Draft genome sequence of Methylobacterium oxalidis strain NBRC 107715.</title>
        <authorList>
            <person name="Sun Q."/>
            <person name="Mori K."/>
        </authorList>
    </citation>
    <scope>NUCLEOTIDE SEQUENCE</scope>
    <source>
        <strain evidence="2">NBRC 107715</strain>
    </source>
</reference>
<organism evidence="1 3">
    <name type="scientific">Methylobacterium oxalidis</name>
    <dbReference type="NCBI Taxonomy" id="944322"/>
    <lineage>
        <taxon>Bacteria</taxon>
        <taxon>Pseudomonadati</taxon>
        <taxon>Pseudomonadota</taxon>
        <taxon>Alphaproteobacteria</taxon>
        <taxon>Hyphomicrobiales</taxon>
        <taxon>Methylobacteriaceae</taxon>
        <taxon>Methylobacterium</taxon>
    </lineage>
</organism>
<dbReference type="InterPro" id="IPR056955">
    <property type="entry name" value="ORC-CDC6-like"/>
</dbReference>
<dbReference type="InterPro" id="IPR059206">
    <property type="entry name" value="Sll1717-like"/>
</dbReference>
<accession>A0A512JCG1</accession>
<evidence type="ECO:0000313" key="2">
    <source>
        <dbReference type="EMBL" id="GLS66191.1"/>
    </source>
</evidence>
<evidence type="ECO:0000313" key="1">
    <source>
        <dbReference type="EMBL" id="GEP07607.1"/>
    </source>
</evidence>
<dbReference type="RefSeq" id="WP_147029039.1">
    <property type="nucleotide sequence ID" value="NZ_BJZU01000166.1"/>
</dbReference>
<sequence length="499" mass="56652">MPAVKELLRRLDLGNSVAEFDEQLEEYFVETETFRSLINNRSDIIAGDKGTGKTAAFRILSKRYAKIPELRNVEVLTAFNPQGNPIFTQLGEKGPLEEAEYVRLWKAYILSLAGNWLLDVYDGEFTAGMGELDALLRGLEAREQTAPPQNIFRRIVGKVGGLFAWKSAETQVAISPEGSYTFGPKVDMATGEKRNDASIPVEVALRKLDESLREANLTLWIALDRLDEAFHGFKEVEIPALRGLFRAYLDLLEFNNFRLKLFVRRDLFRRVTEGGFVNLTHINARKFEIIWDEEDLLNLLCRRIRKNNDFCSSAEINDVSDQEIFDKLFPDQVDQGTRKPKTWTWAMRRIRDGNDIKPPRNLIDLIEMAKLAQLRTEERETRQYSSDSPIIEAESLRRALKQLSEQRVNDTLLAEAGQLSPIIEKFRGGKAEHNDASLSIALSTPIGDLRSIVKPLQEIGFLEAVKGNYKVPTLYREGLEITQGKAFPDQGKAAAEDED</sequence>
<dbReference type="EMBL" id="BJZU01000166">
    <property type="protein sequence ID" value="GEP07607.1"/>
    <property type="molecule type" value="Genomic_DNA"/>
</dbReference>
<dbReference type="AlphaFoldDB" id="A0A512JCG1"/>
<comment type="caution">
    <text evidence="1">The sequence shown here is derived from an EMBL/GenBank/DDBJ whole genome shotgun (WGS) entry which is preliminary data.</text>
</comment>
<gene>
    <name evidence="2" type="ORF">GCM10007888_45730</name>
    <name evidence="1" type="ORF">MOX02_56450</name>
</gene>
<dbReference type="NCBIfam" id="NF047389">
    <property type="entry name" value="ATPase_Sll1717"/>
    <property type="match status" value="1"/>
</dbReference>
<evidence type="ECO:0000313" key="4">
    <source>
        <dbReference type="Proteomes" id="UP001156856"/>
    </source>
</evidence>
<dbReference type="Pfam" id="PF24389">
    <property type="entry name" value="ORC-CDC6-like"/>
    <property type="match status" value="1"/>
</dbReference>
<reference evidence="2" key="1">
    <citation type="journal article" date="2014" name="Int. J. Syst. Evol. Microbiol.">
        <title>Complete genome of a new Firmicutes species belonging to the dominant human colonic microbiota ('Ruminococcus bicirculans') reveals two chromosomes and a selective capacity to utilize plant glucans.</title>
        <authorList>
            <consortium name="NISC Comparative Sequencing Program"/>
            <person name="Wegmann U."/>
            <person name="Louis P."/>
            <person name="Goesmann A."/>
            <person name="Henrissat B."/>
            <person name="Duncan S.H."/>
            <person name="Flint H.J."/>
        </authorList>
    </citation>
    <scope>NUCLEOTIDE SEQUENCE</scope>
    <source>
        <strain evidence="2">NBRC 107715</strain>
    </source>
</reference>